<dbReference type="Pfam" id="PF07330">
    <property type="entry name" value="DUF1467"/>
    <property type="match status" value="1"/>
</dbReference>
<keyword evidence="3" id="KW-1185">Reference proteome</keyword>
<keyword evidence="1" id="KW-1133">Transmembrane helix</keyword>
<name>A0ABV7UZ44_9SPHN</name>
<feature type="transmembrane region" description="Helical" evidence="1">
    <location>
        <begin position="53"/>
        <end position="72"/>
    </location>
</feature>
<keyword evidence="1" id="KW-0472">Membrane</keyword>
<dbReference type="InterPro" id="IPR009935">
    <property type="entry name" value="DUF1467"/>
</dbReference>
<dbReference type="EMBL" id="JBHRYE010000007">
    <property type="protein sequence ID" value="MFC3670439.1"/>
    <property type="molecule type" value="Genomic_DNA"/>
</dbReference>
<sequence>MRWGSMLAVYALIWVISAFAVLPFGLRTPHEAGVAPAKGHATSAPVNFRPRLVVLRATVVSALVFALLYANFREGWITVSDLDISPLIGL</sequence>
<protein>
    <submittedName>
        <fullName evidence="2">DUF1467 family protein</fullName>
    </submittedName>
</protein>
<dbReference type="RefSeq" id="WP_191323241.1">
    <property type="nucleotide sequence ID" value="NZ_BMZP01000003.1"/>
</dbReference>
<evidence type="ECO:0000313" key="3">
    <source>
        <dbReference type="Proteomes" id="UP001595683"/>
    </source>
</evidence>
<organism evidence="2 3">
    <name type="scientific">Novosphingobium pokkalii</name>
    <dbReference type="NCBI Taxonomy" id="1770194"/>
    <lineage>
        <taxon>Bacteria</taxon>
        <taxon>Pseudomonadati</taxon>
        <taxon>Pseudomonadota</taxon>
        <taxon>Alphaproteobacteria</taxon>
        <taxon>Sphingomonadales</taxon>
        <taxon>Sphingomonadaceae</taxon>
        <taxon>Novosphingobium</taxon>
    </lineage>
</organism>
<proteinExistence type="predicted"/>
<reference evidence="3" key="1">
    <citation type="journal article" date="2019" name="Int. J. Syst. Evol. Microbiol.">
        <title>The Global Catalogue of Microorganisms (GCM) 10K type strain sequencing project: providing services to taxonomists for standard genome sequencing and annotation.</title>
        <authorList>
            <consortium name="The Broad Institute Genomics Platform"/>
            <consortium name="The Broad Institute Genome Sequencing Center for Infectious Disease"/>
            <person name="Wu L."/>
            <person name="Ma J."/>
        </authorList>
    </citation>
    <scope>NUCLEOTIDE SEQUENCE [LARGE SCALE GENOMIC DNA]</scope>
    <source>
        <strain evidence="3">KCTC 42224</strain>
    </source>
</reference>
<comment type="caution">
    <text evidence="2">The sequence shown here is derived from an EMBL/GenBank/DDBJ whole genome shotgun (WGS) entry which is preliminary data.</text>
</comment>
<feature type="transmembrane region" description="Helical" evidence="1">
    <location>
        <begin position="7"/>
        <end position="26"/>
    </location>
</feature>
<dbReference type="Proteomes" id="UP001595683">
    <property type="component" value="Unassembled WGS sequence"/>
</dbReference>
<keyword evidence="1" id="KW-0812">Transmembrane</keyword>
<gene>
    <name evidence="2" type="ORF">ACFOOT_03275</name>
</gene>
<evidence type="ECO:0000256" key="1">
    <source>
        <dbReference type="SAM" id="Phobius"/>
    </source>
</evidence>
<evidence type="ECO:0000313" key="2">
    <source>
        <dbReference type="EMBL" id="MFC3670439.1"/>
    </source>
</evidence>
<accession>A0ABV7UZ44</accession>